<proteinExistence type="predicted"/>
<accession>A0A226D2Q9</accession>
<protein>
    <submittedName>
        <fullName evidence="2">Uncharacterized protein</fullName>
    </submittedName>
</protein>
<dbReference type="Proteomes" id="UP000198287">
    <property type="component" value="Unassembled WGS sequence"/>
</dbReference>
<gene>
    <name evidence="2" type="ORF">Fcan01_26298</name>
</gene>
<reference evidence="2 3" key="1">
    <citation type="submission" date="2015-12" db="EMBL/GenBank/DDBJ databases">
        <title>The genome of Folsomia candida.</title>
        <authorList>
            <person name="Faddeeva A."/>
            <person name="Derks M.F."/>
            <person name="Anvar Y."/>
            <person name="Smit S."/>
            <person name="Van Straalen N."/>
            <person name="Roelofs D."/>
        </authorList>
    </citation>
    <scope>NUCLEOTIDE SEQUENCE [LARGE SCALE GENOMIC DNA]</scope>
    <source>
        <strain evidence="2 3">VU population</strain>
        <tissue evidence="2">Whole body</tissue>
    </source>
</reference>
<evidence type="ECO:0000256" key="1">
    <source>
        <dbReference type="SAM" id="MobiDB-lite"/>
    </source>
</evidence>
<organism evidence="2 3">
    <name type="scientific">Folsomia candida</name>
    <name type="common">Springtail</name>
    <dbReference type="NCBI Taxonomy" id="158441"/>
    <lineage>
        <taxon>Eukaryota</taxon>
        <taxon>Metazoa</taxon>
        <taxon>Ecdysozoa</taxon>
        <taxon>Arthropoda</taxon>
        <taxon>Hexapoda</taxon>
        <taxon>Collembola</taxon>
        <taxon>Entomobryomorpha</taxon>
        <taxon>Isotomoidea</taxon>
        <taxon>Isotomidae</taxon>
        <taxon>Proisotominae</taxon>
        <taxon>Folsomia</taxon>
    </lineage>
</organism>
<feature type="region of interest" description="Disordered" evidence="1">
    <location>
        <begin position="143"/>
        <end position="178"/>
    </location>
</feature>
<feature type="compositionally biased region" description="Basic residues" evidence="1">
    <location>
        <begin position="152"/>
        <end position="163"/>
    </location>
</feature>
<comment type="caution">
    <text evidence="2">The sequence shown here is derived from an EMBL/GenBank/DDBJ whole genome shotgun (WGS) entry which is preliminary data.</text>
</comment>
<dbReference type="EMBL" id="LNIX01000042">
    <property type="protein sequence ID" value="OXA38941.1"/>
    <property type="molecule type" value="Genomic_DNA"/>
</dbReference>
<evidence type="ECO:0000313" key="2">
    <source>
        <dbReference type="EMBL" id="OXA38941.1"/>
    </source>
</evidence>
<name>A0A226D2Q9_FOLCA</name>
<evidence type="ECO:0000313" key="3">
    <source>
        <dbReference type="Proteomes" id="UP000198287"/>
    </source>
</evidence>
<sequence>MTSRCLICSGLGVTTVPTGSSDEALSYLCEKLRLPYSQVEQTITFCDNCHSLWEDFAPLYHLVNKKVGQFQDRRQKIATANDQAPASVKIEPSDDVIDVCPRGDEYIEKDADSSGSEEYKLDFFSSILSTTEADNDIPSIDASIDESITRQSNKHHRQRKRKHKGDDNDVNNSHGPSKRQCLDINLSEGCSFPSIKVARSLITSTGNWSQDKIFCNVDGVKLGFFCKKYWQGCGARLQVIAPIGSKECHVEKMDTLHTHTHLSATKKRPAYGINSILMGQIIELVQRGTITSNAIVEALTTSGFEPPPEQIIVNFLFIVRNKLWEKEKTRRVEENPMTNIDIPRRKKGAAWTEDEKQWATRLVPADFDHTHNSIKHA</sequence>
<keyword evidence="3" id="KW-1185">Reference proteome</keyword>
<dbReference type="AlphaFoldDB" id="A0A226D2Q9"/>